<keyword evidence="2" id="KW-1185">Reference proteome</keyword>
<gene>
    <name evidence="1" type="primary">casA</name>
    <name evidence="1" type="ORF">GCM10023320_24120</name>
</gene>
<organism evidence="1 2">
    <name type="scientific">Pseudonocardia adelaidensis</name>
    <dbReference type="NCBI Taxonomy" id="648754"/>
    <lineage>
        <taxon>Bacteria</taxon>
        <taxon>Bacillati</taxon>
        <taxon>Actinomycetota</taxon>
        <taxon>Actinomycetes</taxon>
        <taxon>Pseudonocardiales</taxon>
        <taxon>Pseudonocardiaceae</taxon>
        <taxon>Pseudonocardia</taxon>
    </lineage>
</organism>
<dbReference type="CDD" id="cd09729">
    <property type="entry name" value="Cse1_I-E"/>
    <property type="match status" value="1"/>
</dbReference>
<reference evidence="2" key="1">
    <citation type="journal article" date="2019" name="Int. J. Syst. Evol. Microbiol.">
        <title>The Global Catalogue of Microorganisms (GCM) 10K type strain sequencing project: providing services to taxonomists for standard genome sequencing and annotation.</title>
        <authorList>
            <consortium name="The Broad Institute Genomics Platform"/>
            <consortium name="The Broad Institute Genome Sequencing Center for Infectious Disease"/>
            <person name="Wu L."/>
            <person name="Ma J."/>
        </authorList>
    </citation>
    <scope>NUCLEOTIDE SEQUENCE [LARGE SCALE GENOMIC DNA]</scope>
    <source>
        <strain evidence="2">JCM 18302</strain>
    </source>
</reference>
<protein>
    <submittedName>
        <fullName evidence="1">Type I-E CRISPR-associated protein Cse1/CasA</fullName>
    </submittedName>
</protein>
<dbReference type="EMBL" id="BAABJO010000007">
    <property type="protein sequence ID" value="GAA5119022.1"/>
    <property type="molecule type" value="Genomic_DNA"/>
</dbReference>
<dbReference type="InterPro" id="IPR013381">
    <property type="entry name" value="CRISPR-assoc_prot_Cse1"/>
</dbReference>
<evidence type="ECO:0000313" key="1">
    <source>
        <dbReference type="EMBL" id="GAA5119022.1"/>
    </source>
</evidence>
<accession>A0ABP9NIN2</accession>
<dbReference type="Proteomes" id="UP001500804">
    <property type="component" value="Unassembled WGS sequence"/>
</dbReference>
<comment type="caution">
    <text evidence="1">The sequence shown here is derived from an EMBL/GenBank/DDBJ whole genome shotgun (WGS) entry which is preliminary data.</text>
</comment>
<sequence>MRCDGTFCVLHAPWIPGRARDGGVTEHSLLDVLCQAHGVVGLSGDLPTQTFAVSRLLLAVLHGAIRGPKDIAEWEELWRAPALPTDAIEAYLAEHHERFDLLHPETPFLQTAELRTTKDETFALDRLIADVPNGVPFFATRRGELSLSYAEAARWLVHAQAFDPSGIKSGAVGDERVRNGKGYPIGVAWSGWLGGVLLEGKTLKETLLLNLLASDFGSTRDPEVDIPVWERPPLTVRDESGHVEQGREPTGPADLYTWPSRRIRLIAGGGRITRVIIANGNRLQPQHRVDLEPHTAWRRSPNQERQLKSMVPVYMPRAHDPDRAIWRGLESLLPAAVDRQTSGPADRIAPGVLDWLGHLCMQRALPRDFPVTIRAVGMIYGSQSSVVDDVVHDSLDLVVALARQDATGLVEMVKSCVRAADDAAFALGNLAGDLVAAAGGDGAGPRSRARERLYADLDGAFREWLTSVGADSDPVSSEIAWHRTADEVTRSAAADLMRTVSPAAWEGRIVRQQVLTAAHADNKFRRSLKKALPHAYATAPAVADPGAP</sequence>
<proteinExistence type="predicted"/>
<name>A0ABP9NIN2_9PSEU</name>
<dbReference type="Gene3D" id="1.10.132.100">
    <property type="match status" value="1"/>
</dbReference>
<evidence type="ECO:0000313" key="2">
    <source>
        <dbReference type="Proteomes" id="UP001500804"/>
    </source>
</evidence>
<dbReference type="RefSeq" id="WP_345605033.1">
    <property type="nucleotide sequence ID" value="NZ_BAABJO010000007.1"/>
</dbReference>
<dbReference type="Pfam" id="PF09481">
    <property type="entry name" value="CRISPR_Cse1"/>
    <property type="match status" value="1"/>
</dbReference>
<dbReference type="NCBIfam" id="TIGR02547">
    <property type="entry name" value="casA_cse1"/>
    <property type="match status" value="1"/>
</dbReference>